<dbReference type="Proteomes" id="UP000604046">
    <property type="component" value="Unassembled WGS sequence"/>
</dbReference>
<dbReference type="OrthoDB" id="447583at2759"/>
<dbReference type="EMBL" id="CAJNDS010000151">
    <property type="protein sequence ID" value="CAE6970847.1"/>
    <property type="molecule type" value="Genomic_DNA"/>
</dbReference>
<sequence length="277" mass="30223">MANACCGISPMHVRILVLVGLAFVTHAAPFDFEDHGELFFVQSRAHFQARRAASSEDGVCMQIEDVELARPIRDVLAEHPGEDGWCIFGALGIWASKCAVARRSGSMVGFAAMGDAMYSRYLPVPKLMGPKRVQLPGGSQITIRDHIYPFDDLYCYAMGWYGLDRYQAVHNITYAEEVSKQSCGSLEKSYQNISMKEMMDRADSDAAELAWKVWSASPLPEVSQSLIDGMRLHAAAKCALSNGHGAICDVANCAERGCLLPEGTVGYTLRGECASVV</sequence>
<comment type="caution">
    <text evidence="2">The sequence shown here is derived from an EMBL/GenBank/DDBJ whole genome shotgun (WGS) entry which is preliminary data.</text>
</comment>
<evidence type="ECO:0000313" key="2">
    <source>
        <dbReference type="EMBL" id="CAE6970847.1"/>
    </source>
</evidence>
<evidence type="ECO:0000256" key="1">
    <source>
        <dbReference type="SAM" id="SignalP"/>
    </source>
</evidence>
<keyword evidence="1" id="KW-0732">Signal</keyword>
<feature type="signal peptide" evidence="1">
    <location>
        <begin position="1"/>
        <end position="27"/>
    </location>
</feature>
<proteinExistence type="predicted"/>
<name>A0A812I2M2_9DINO</name>
<protein>
    <submittedName>
        <fullName evidence="2">Uncharacterized protein</fullName>
    </submittedName>
</protein>
<keyword evidence="3" id="KW-1185">Reference proteome</keyword>
<feature type="chain" id="PRO_5032602401" evidence="1">
    <location>
        <begin position="28"/>
        <end position="277"/>
    </location>
</feature>
<gene>
    <name evidence="2" type="ORF">SNAT2548_LOCUS2524</name>
</gene>
<reference evidence="2" key="1">
    <citation type="submission" date="2021-02" db="EMBL/GenBank/DDBJ databases">
        <authorList>
            <person name="Dougan E. K."/>
            <person name="Rhodes N."/>
            <person name="Thang M."/>
            <person name="Chan C."/>
        </authorList>
    </citation>
    <scope>NUCLEOTIDE SEQUENCE</scope>
</reference>
<organism evidence="2 3">
    <name type="scientific">Symbiodinium natans</name>
    <dbReference type="NCBI Taxonomy" id="878477"/>
    <lineage>
        <taxon>Eukaryota</taxon>
        <taxon>Sar</taxon>
        <taxon>Alveolata</taxon>
        <taxon>Dinophyceae</taxon>
        <taxon>Suessiales</taxon>
        <taxon>Symbiodiniaceae</taxon>
        <taxon>Symbiodinium</taxon>
    </lineage>
</organism>
<dbReference type="AlphaFoldDB" id="A0A812I2M2"/>
<evidence type="ECO:0000313" key="3">
    <source>
        <dbReference type="Proteomes" id="UP000604046"/>
    </source>
</evidence>
<accession>A0A812I2M2</accession>